<dbReference type="SMART" id="SM00558">
    <property type="entry name" value="JmjC"/>
    <property type="match status" value="1"/>
</dbReference>
<keyword evidence="6" id="KW-0539">Nucleus</keyword>
<feature type="compositionally biased region" description="Polar residues" evidence="7">
    <location>
        <begin position="638"/>
        <end position="648"/>
    </location>
</feature>
<dbReference type="InterPro" id="IPR006751">
    <property type="entry name" value="TAFII55_prot_cons_reg"/>
</dbReference>
<dbReference type="InterPro" id="IPR041667">
    <property type="entry name" value="Cupin_8"/>
</dbReference>
<evidence type="ECO:0000313" key="10">
    <source>
        <dbReference type="Proteomes" id="UP000274429"/>
    </source>
</evidence>
<dbReference type="GO" id="GO:0051864">
    <property type="term" value="F:histone H3K36 demethylase activity"/>
    <property type="evidence" value="ECO:0007669"/>
    <property type="project" value="TreeGrafter"/>
</dbReference>
<reference evidence="11" key="1">
    <citation type="submission" date="2017-02" db="UniProtKB">
        <authorList>
            <consortium name="WormBaseParasite"/>
        </authorList>
    </citation>
    <scope>IDENTIFICATION</scope>
</reference>
<evidence type="ECO:0000256" key="4">
    <source>
        <dbReference type="ARBA" id="ARBA00023002"/>
    </source>
</evidence>
<dbReference type="CDD" id="cd08047">
    <property type="entry name" value="TAF7"/>
    <property type="match status" value="1"/>
</dbReference>
<dbReference type="GO" id="GO:0006367">
    <property type="term" value="P:transcription initiation at RNA polymerase II promoter"/>
    <property type="evidence" value="ECO:0007669"/>
    <property type="project" value="InterPro"/>
</dbReference>
<dbReference type="SMART" id="SM01370">
    <property type="entry name" value="TAFII55_N"/>
    <property type="match status" value="1"/>
</dbReference>
<evidence type="ECO:0000313" key="11">
    <source>
        <dbReference type="WBParaSite" id="TTAC_0000273401-mRNA-1"/>
    </source>
</evidence>
<dbReference type="STRING" id="6205.A0A0R3WPP4"/>
<feature type="domain" description="JmjC" evidence="8">
    <location>
        <begin position="261"/>
        <end position="430"/>
    </location>
</feature>
<keyword evidence="5" id="KW-0408">Iron</keyword>
<proteinExistence type="predicted"/>
<dbReference type="Proteomes" id="UP000274429">
    <property type="component" value="Unassembled WGS sequence"/>
</dbReference>
<dbReference type="Gene3D" id="2.60.120.650">
    <property type="entry name" value="Cupin"/>
    <property type="match status" value="1"/>
</dbReference>
<feature type="compositionally biased region" description="Polar residues" evidence="7">
    <location>
        <begin position="725"/>
        <end position="738"/>
    </location>
</feature>
<comment type="cofactor">
    <cofactor evidence="1">
        <name>Fe(2+)</name>
        <dbReference type="ChEBI" id="CHEBI:29033"/>
    </cofactor>
</comment>
<reference evidence="9 10" key="2">
    <citation type="submission" date="2018-11" db="EMBL/GenBank/DDBJ databases">
        <authorList>
            <consortium name="Pathogen Informatics"/>
        </authorList>
    </citation>
    <scope>NUCLEOTIDE SEQUENCE [LARGE SCALE GENOMIC DNA]</scope>
</reference>
<dbReference type="PROSITE" id="PS51184">
    <property type="entry name" value="JMJC"/>
    <property type="match status" value="1"/>
</dbReference>
<dbReference type="GO" id="GO:0046872">
    <property type="term" value="F:metal ion binding"/>
    <property type="evidence" value="ECO:0007669"/>
    <property type="project" value="UniProtKB-KW"/>
</dbReference>
<dbReference type="EMBL" id="UYWX01001427">
    <property type="protein sequence ID" value="VDM20978.1"/>
    <property type="molecule type" value="Genomic_DNA"/>
</dbReference>
<evidence type="ECO:0000256" key="7">
    <source>
        <dbReference type="SAM" id="MobiDB-lite"/>
    </source>
</evidence>
<dbReference type="InterPro" id="IPR003347">
    <property type="entry name" value="JmjC_dom"/>
</dbReference>
<keyword evidence="10" id="KW-1185">Reference proteome</keyword>
<evidence type="ECO:0000256" key="6">
    <source>
        <dbReference type="ARBA" id="ARBA00023242"/>
    </source>
</evidence>
<dbReference type="PANTHER" id="PTHR12461">
    <property type="entry name" value="HYPOXIA-INDUCIBLE FACTOR 1 ALPHA INHIBITOR-RELATED"/>
    <property type="match status" value="1"/>
</dbReference>
<keyword evidence="3" id="KW-0479">Metal-binding</keyword>
<evidence type="ECO:0000256" key="5">
    <source>
        <dbReference type="ARBA" id="ARBA00023004"/>
    </source>
</evidence>
<protein>
    <submittedName>
        <fullName evidence="11">JmjC domain-containing protein</fullName>
    </submittedName>
</protein>
<sequence>MVDLIKSVGDTKKLQDRLIKCFEGLMPSVDDVFVRKCLKALRENRSNYYDLVEYVREKLNTGYWRDVPAFWRESYSLLRLASVLSCLSASVHTNASKVEYVMWLLDDALIMGHSDSLCEVITSLAKQTNAFLTEHFSFRSFPTYYSDIDVAHPVLTNFTFPSEVILELRRVHQPSVAEFIDILAAGVPVIITGAMSHWSACNKASDHYWSPAYWSKTAGYRTIPIEVGSSYTDESWGQRLVTVNQFFETFILNPDKKQPLGYLAQHQILLQIPELADDVDIPEYCYTGKTDAESLETMIDSNIWVGPAHTISPLHHDGDRANLLCQLVGKKYVKLYNAHQTEFIYPHVETSMLSNTSQLDVASQQPDFDKFPKFKQARGFHGVLESGEMLFIPPRGWHYIRALTTSISMNFWWCVDDCFVPPWPEGYKLLAKMSNPRTKEDNSFDLEQQFILRMPEEAARYLAEDIDLGVSFKDNFTVEMKPDMRHCIVRYNGQVYQGRVMDLPCLIESQKTTDRKNFYKTADISQMIICTQDDDGTAPIRGSAAYLAARSSHNRPQPINTYGLVFLKQIRPLFQNIWHAALCCSDGIIDEIIGNFNICMTRKKRSVDMPQIEKEVKNLLRADLQADFVTWEVVWSEPPSQAQPSATSGDGAAGEGEKGAGAAILSSSASIAALDSLHKTLSDTQPLADIDEEAADDTDDGANHRISAMDNLFGVISSSSDDSEATYSDAPTNSDVEE</sequence>
<dbReference type="Pfam" id="PF04658">
    <property type="entry name" value="TAFII55_N"/>
    <property type="match status" value="1"/>
</dbReference>
<dbReference type="PANTHER" id="PTHR12461:SF106">
    <property type="entry name" value="BIFUNCTIONAL PEPTIDASE AND ARGINYL-HYDROXYLASE JMJD5"/>
    <property type="match status" value="1"/>
</dbReference>
<accession>A0A0R3WPP4</accession>
<name>A0A0R3WPP4_HYDTA</name>
<evidence type="ECO:0000259" key="8">
    <source>
        <dbReference type="PROSITE" id="PS51184"/>
    </source>
</evidence>
<gene>
    <name evidence="9" type="ORF">TTAC_LOCUS2719</name>
</gene>
<dbReference type="GO" id="GO:0005669">
    <property type="term" value="C:transcription factor TFIID complex"/>
    <property type="evidence" value="ECO:0007669"/>
    <property type="project" value="InterPro"/>
</dbReference>
<evidence type="ECO:0000256" key="2">
    <source>
        <dbReference type="ARBA" id="ARBA00004123"/>
    </source>
</evidence>
<dbReference type="Pfam" id="PF13621">
    <property type="entry name" value="Cupin_8"/>
    <property type="match status" value="1"/>
</dbReference>
<evidence type="ECO:0000256" key="3">
    <source>
        <dbReference type="ARBA" id="ARBA00022723"/>
    </source>
</evidence>
<feature type="region of interest" description="Disordered" evidence="7">
    <location>
        <begin position="637"/>
        <end position="659"/>
    </location>
</feature>
<feature type="region of interest" description="Disordered" evidence="7">
    <location>
        <begin position="717"/>
        <end position="738"/>
    </location>
</feature>
<organism evidence="11">
    <name type="scientific">Hydatigena taeniaeformis</name>
    <name type="common">Feline tapeworm</name>
    <name type="synonym">Taenia taeniaeformis</name>
    <dbReference type="NCBI Taxonomy" id="6205"/>
    <lineage>
        <taxon>Eukaryota</taxon>
        <taxon>Metazoa</taxon>
        <taxon>Spiralia</taxon>
        <taxon>Lophotrochozoa</taxon>
        <taxon>Platyhelminthes</taxon>
        <taxon>Cestoda</taxon>
        <taxon>Eucestoda</taxon>
        <taxon>Cyclophyllidea</taxon>
        <taxon>Taeniidae</taxon>
        <taxon>Hydatigera</taxon>
    </lineage>
</organism>
<dbReference type="OrthoDB" id="47172at2759"/>
<dbReference type="AlphaFoldDB" id="A0A0R3WPP4"/>
<comment type="subcellular location">
    <subcellularLocation>
        <location evidence="2">Nucleus</location>
    </subcellularLocation>
</comment>
<dbReference type="SUPFAM" id="SSF51197">
    <property type="entry name" value="Clavaminate synthase-like"/>
    <property type="match status" value="1"/>
</dbReference>
<dbReference type="WBParaSite" id="TTAC_0000273401-mRNA-1">
    <property type="protein sequence ID" value="TTAC_0000273401-mRNA-1"/>
    <property type="gene ID" value="TTAC_0000273401"/>
</dbReference>
<keyword evidence="4" id="KW-0560">Oxidoreductase</keyword>
<evidence type="ECO:0000256" key="1">
    <source>
        <dbReference type="ARBA" id="ARBA00001954"/>
    </source>
</evidence>
<evidence type="ECO:0000313" key="9">
    <source>
        <dbReference type="EMBL" id="VDM20978.1"/>
    </source>
</evidence>